<feature type="domain" description="Proteasome alpha-type subunits" evidence="6">
    <location>
        <begin position="8"/>
        <end position="30"/>
    </location>
</feature>
<evidence type="ECO:0000256" key="3">
    <source>
        <dbReference type="ARBA" id="ARBA00023242"/>
    </source>
</evidence>
<name>A0A2P6U538_CHLSO</name>
<dbReference type="InterPro" id="IPR033812">
    <property type="entry name" value="Proteasome_alpha_type_5"/>
</dbReference>
<dbReference type="NCBIfam" id="NF003075">
    <property type="entry name" value="PRK03996.1"/>
    <property type="match status" value="1"/>
</dbReference>
<dbReference type="OrthoDB" id="431557at2759"/>
<dbReference type="CDD" id="cd03753">
    <property type="entry name" value="proteasome_alpha_type_5"/>
    <property type="match status" value="1"/>
</dbReference>
<dbReference type="GO" id="GO:0019773">
    <property type="term" value="C:proteasome core complex, alpha-subunit complex"/>
    <property type="evidence" value="ECO:0007669"/>
    <property type="project" value="UniProtKB-UniRule"/>
</dbReference>
<accession>A0A2P6U538</accession>
<comment type="function">
    <text evidence="5">The proteasome is a multicatalytic proteinase complex which is characterized by its ability to cleave peptides with Arg, Phe, Tyr, Leu, and Glu adjacent to the leaving group at neutral or slightly basic pH.</text>
</comment>
<dbReference type="GO" id="GO:0005634">
    <property type="term" value="C:nucleus"/>
    <property type="evidence" value="ECO:0007669"/>
    <property type="project" value="UniProtKB-SubCell"/>
</dbReference>
<keyword evidence="1 5" id="KW-0963">Cytoplasm</keyword>
<keyword evidence="2 4" id="KW-0647">Proteasome</keyword>
<comment type="similarity">
    <text evidence="4 5">Belongs to the peptidase T1A family.</text>
</comment>
<dbReference type="InterPro" id="IPR001353">
    <property type="entry name" value="Proteasome_sua/b"/>
</dbReference>
<dbReference type="SUPFAM" id="SSF56235">
    <property type="entry name" value="N-terminal nucleophile aminohydrolases (Ntn hydrolases)"/>
    <property type="match status" value="1"/>
</dbReference>
<evidence type="ECO:0000256" key="5">
    <source>
        <dbReference type="RuleBase" id="RU000551"/>
    </source>
</evidence>
<evidence type="ECO:0000256" key="2">
    <source>
        <dbReference type="ARBA" id="ARBA00022942"/>
    </source>
</evidence>
<dbReference type="AlphaFoldDB" id="A0A2P6U538"/>
<dbReference type="SMART" id="SM00948">
    <property type="entry name" value="Proteasome_A_N"/>
    <property type="match status" value="1"/>
</dbReference>
<dbReference type="Pfam" id="PF00227">
    <property type="entry name" value="Proteasome"/>
    <property type="match status" value="1"/>
</dbReference>
<dbReference type="GO" id="GO:0140640">
    <property type="term" value="F:catalytic activity, acting on a nucleic acid"/>
    <property type="evidence" value="ECO:0007669"/>
    <property type="project" value="UniProtKB-ARBA"/>
</dbReference>
<organism evidence="7 8">
    <name type="scientific">Chlorella sorokiniana</name>
    <name type="common">Freshwater green alga</name>
    <dbReference type="NCBI Taxonomy" id="3076"/>
    <lineage>
        <taxon>Eukaryota</taxon>
        <taxon>Viridiplantae</taxon>
        <taxon>Chlorophyta</taxon>
        <taxon>core chlorophytes</taxon>
        <taxon>Trebouxiophyceae</taxon>
        <taxon>Chlorellales</taxon>
        <taxon>Chlorellaceae</taxon>
        <taxon>Chlorella clade</taxon>
        <taxon>Chlorella</taxon>
    </lineage>
</organism>
<dbReference type="PROSITE" id="PS51475">
    <property type="entry name" value="PROTEASOME_ALPHA_2"/>
    <property type="match status" value="1"/>
</dbReference>
<evidence type="ECO:0000256" key="4">
    <source>
        <dbReference type="PROSITE-ProRule" id="PRU00808"/>
    </source>
</evidence>
<dbReference type="InterPro" id="IPR029055">
    <property type="entry name" value="Ntn_hydrolases_N"/>
</dbReference>
<comment type="subcellular location">
    <subcellularLocation>
        <location evidence="5">Cytoplasm</location>
    </subcellularLocation>
    <subcellularLocation>
        <location evidence="5">Nucleus</location>
    </subcellularLocation>
</comment>
<dbReference type="GO" id="GO:0003735">
    <property type="term" value="F:structural constituent of ribosome"/>
    <property type="evidence" value="ECO:0007669"/>
    <property type="project" value="UniProtKB-ARBA"/>
</dbReference>
<dbReference type="GO" id="GO:0005737">
    <property type="term" value="C:cytoplasm"/>
    <property type="evidence" value="ECO:0007669"/>
    <property type="project" value="UniProtKB-SubCell"/>
</dbReference>
<keyword evidence="3 5" id="KW-0539">Nucleus</keyword>
<dbReference type="STRING" id="3076.A0A2P6U538"/>
<dbReference type="FunFam" id="3.60.20.10:FF:000029">
    <property type="entry name" value="Proteasome subunit alpha type"/>
    <property type="match status" value="1"/>
</dbReference>
<proteinExistence type="inferred from homology"/>
<evidence type="ECO:0000256" key="1">
    <source>
        <dbReference type="ARBA" id="ARBA00022490"/>
    </source>
</evidence>
<evidence type="ECO:0000313" key="7">
    <source>
        <dbReference type="EMBL" id="PRW61433.1"/>
    </source>
</evidence>
<comment type="subunit">
    <text evidence="5">The 20S proteasome core is composed of 28 subunits that are arranged in four stacked rings, resulting in a barrel-shaped structure. The two end rings are each formed by seven alpha subunits, and the two central rings are each formed by seven beta subunits.</text>
</comment>
<evidence type="ECO:0000259" key="6">
    <source>
        <dbReference type="PROSITE" id="PS00388"/>
    </source>
</evidence>
<evidence type="ECO:0000313" key="8">
    <source>
        <dbReference type="Proteomes" id="UP000239899"/>
    </source>
</evidence>
<protein>
    <recommendedName>
        <fullName evidence="5">Proteasome subunit alpha type</fullName>
    </recommendedName>
</protein>
<dbReference type="PANTHER" id="PTHR11599">
    <property type="entry name" value="PROTEASOME SUBUNIT ALPHA/BETA"/>
    <property type="match status" value="1"/>
</dbReference>
<dbReference type="InterPro" id="IPR000426">
    <property type="entry name" value="Proteasome_asu_N"/>
</dbReference>
<dbReference type="EMBL" id="LHPG02000001">
    <property type="protein sequence ID" value="PRW61433.1"/>
    <property type="molecule type" value="Genomic_DNA"/>
</dbReference>
<sequence length="240" mass="26321">MFLTRSEYDRGVNTFSPEGRLFQVEYAIEAIKLGSTAIAVRTDEGVVLAVEKRVTSPLLEPSSIEKVAEIDDHIGVAMSGLTADARTLIDHGRVETQQHRFTYNEPMPLESVTQSLCDLALRFGEDDDDEGGMSRPFGVALLVAGWDAEGGPVLFHTDPSGTYVKYDAKAIGSGSEGAQTALQESYRKDMTLKEAEVLALSTLKQVMEEKVTATNVDIARVAPKWHLYTPEEVEEVIARL</sequence>
<dbReference type="Pfam" id="PF10584">
    <property type="entry name" value="Proteasome_A_N"/>
    <property type="match status" value="1"/>
</dbReference>
<dbReference type="InterPro" id="IPR050115">
    <property type="entry name" value="Proteasome_alpha"/>
</dbReference>
<keyword evidence="8" id="KW-1185">Reference proteome</keyword>
<dbReference type="GO" id="GO:0043161">
    <property type="term" value="P:proteasome-mediated ubiquitin-dependent protein catabolic process"/>
    <property type="evidence" value="ECO:0007669"/>
    <property type="project" value="InterPro"/>
</dbReference>
<reference evidence="7 8" key="1">
    <citation type="journal article" date="2018" name="Plant J.">
        <title>Genome sequences of Chlorella sorokiniana UTEX 1602 and Micractinium conductrix SAG 241.80: implications to maltose excretion by a green alga.</title>
        <authorList>
            <person name="Arriola M.B."/>
            <person name="Velmurugan N."/>
            <person name="Zhang Y."/>
            <person name="Plunkett M.H."/>
            <person name="Hondzo H."/>
            <person name="Barney B.M."/>
        </authorList>
    </citation>
    <scope>NUCLEOTIDE SEQUENCE [LARGE SCALE GENOMIC DNA]</scope>
    <source>
        <strain evidence="8">UTEX 1602</strain>
    </source>
</reference>
<comment type="caution">
    <text evidence="7">The sequence shown here is derived from an EMBL/GenBank/DDBJ whole genome shotgun (WGS) entry which is preliminary data.</text>
</comment>
<dbReference type="Proteomes" id="UP000239899">
    <property type="component" value="Unassembled WGS sequence"/>
</dbReference>
<dbReference type="Gene3D" id="3.60.20.10">
    <property type="entry name" value="Glutamine Phosphoribosylpyrophosphate, subunit 1, domain 1"/>
    <property type="match status" value="1"/>
</dbReference>
<gene>
    <name evidence="7" type="ORF">C2E21_0634</name>
</gene>
<dbReference type="PROSITE" id="PS00388">
    <property type="entry name" value="PROTEASOME_ALPHA_1"/>
    <property type="match status" value="1"/>
</dbReference>
<dbReference type="InterPro" id="IPR023332">
    <property type="entry name" value="Proteasome_alpha-type"/>
</dbReference>